<feature type="domain" description="YvlB/LiaX N-terminal" evidence="4">
    <location>
        <begin position="2"/>
        <end position="31"/>
    </location>
</feature>
<feature type="domain" description="DUF4097" evidence="3">
    <location>
        <begin position="190"/>
        <end position="434"/>
    </location>
</feature>
<dbReference type="Pfam" id="PF22746">
    <property type="entry name" value="SHOCT-like_DUF2089-C"/>
    <property type="match status" value="1"/>
</dbReference>
<feature type="compositionally biased region" description="Basic and acidic residues" evidence="2">
    <location>
        <begin position="40"/>
        <end position="50"/>
    </location>
</feature>
<evidence type="ECO:0000256" key="2">
    <source>
        <dbReference type="SAM" id="MobiDB-lite"/>
    </source>
</evidence>
<evidence type="ECO:0000313" key="5">
    <source>
        <dbReference type="EMBL" id="BDR57953.1"/>
    </source>
</evidence>
<evidence type="ECO:0008006" key="7">
    <source>
        <dbReference type="Google" id="ProtNLM"/>
    </source>
</evidence>
<accession>A0AAU9DRY7</accession>
<dbReference type="EMBL" id="AP026802">
    <property type="protein sequence ID" value="BDR57953.1"/>
    <property type="molecule type" value="Genomic_DNA"/>
</dbReference>
<dbReference type="Pfam" id="PF13349">
    <property type="entry name" value="DUF4097"/>
    <property type="match status" value="1"/>
</dbReference>
<gene>
    <name evidence="5" type="ORF">XA3_03940</name>
</gene>
<dbReference type="Proteomes" id="UP001321861">
    <property type="component" value="Chromosome"/>
</dbReference>
<dbReference type="InterPro" id="IPR053959">
    <property type="entry name" value="YvlB/LiaX_N"/>
</dbReference>
<name>A0AAU9DRY7_9LACO</name>
<keyword evidence="6" id="KW-1185">Reference proteome</keyword>
<evidence type="ECO:0000313" key="6">
    <source>
        <dbReference type="Proteomes" id="UP001321861"/>
    </source>
</evidence>
<proteinExistence type="predicted"/>
<dbReference type="InterPro" id="IPR025164">
    <property type="entry name" value="Toastrack_DUF4097"/>
</dbReference>
<dbReference type="AlphaFoldDB" id="A0AAU9DRY7"/>
<feature type="coiled-coil region" evidence="1">
    <location>
        <begin position="59"/>
        <end position="120"/>
    </location>
</feature>
<feature type="region of interest" description="Disordered" evidence="2">
    <location>
        <begin position="28"/>
        <end position="54"/>
    </location>
</feature>
<reference evidence="5 6" key="1">
    <citation type="journal article" date="2023" name="Microbiol. Spectr.">
        <title>Symbiosis of Carpenter Bees with Uncharacterized Lactic Acid Bacteria Showing NAD Auxotrophy.</title>
        <authorList>
            <person name="Kawasaki S."/>
            <person name="Ozawa K."/>
            <person name="Mori T."/>
            <person name="Yamamoto A."/>
            <person name="Ito M."/>
            <person name="Ohkuma M."/>
            <person name="Sakamoto M."/>
            <person name="Matsutani M."/>
        </authorList>
    </citation>
    <scope>NUCLEOTIDE SEQUENCE [LARGE SCALE GENOMIC DNA]</scope>
    <source>
        <strain evidence="5 6">XA3</strain>
    </source>
</reference>
<organism evidence="5 6">
    <name type="scientific">Xylocopilactobacillus apicola</name>
    <dbReference type="NCBI Taxonomy" id="2932184"/>
    <lineage>
        <taxon>Bacteria</taxon>
        <taxon>Bacillati</taxon>
        <taxon>Bacillota</taxon>
        <taxon>Bacilli</taxon>
        <taxon>Lactobacillales</taxon>
        <taxon>Lactobacillaceae</taxon>
        <taxon>Xylocopilactobacillus</taxon>
    </lineage>
</organism>
<dbReference type="RefSeq" id="WP_317635880.1">
    <property type="nucleotide sequence ID" value="NZ_AP026802.1"/>
</dbReference>
<protein>
    <recommendedName>
        <fullName evidence="7">Adhesin domain-containing protein</fullName>
    </recommendedName>
</protein>
<evidence type="ECO:0000256" key="1">
    <source>
        <dbReference type="SAM" id="Coils"/>
    </source>
</evidence>
<keyword evidence="1" id="KW-0175">Coiled coil</keyword>
<evidence type="ECO:0000259" key="4">
    <source>
        <dbReference type="Pfam" id="PF22746"/>
    </source>
</evidence>
<dbReference type="KEGG" id="xap:XA3_03940"/>
<sequence>MDERKRIMELVKKGVITSEEAIVLLEKLGQKSAEGTSEDTSDHDKKRTAFQEDESSDYVDKLKKRIEQVKERLTVLNTLDDFERLSDEEADEREDLQRSLTELENELESVELQRKRRDSSNNIFGIDFDFDTEGLEEQARSFAAKVKDSVKSFSDNFELRDFNVKVPGFARSKKIINTYEYSADDLKVLNIKNYNGNIVIRKSVDSRIHERITYRVYGNVRNSSAEDFFKNNTVNELSGNTLNLKMHPRIESLIEFSFPAGFDLTSARIHSKNGSFEFNNLKVDDLSVSSTNGSVELKDLTIDHLEINNVNGSIRIEDSILSSGTINTVNGSIKSLQSINNVELSSVNGNIILSNISKDSGDAEAHVVNGNIKMSLPPELGFLIKAESKNGSINNRLASATVNSVDKHHKSMELENVGAGNAKFQVSTISGSVYLKDISPEEGQ</sequence>
<evidence type="ECO:0000259" key="3">
    <source>
        <dbReference type="Pfam" id="PF13349"/>
    </source>
</evidence>